<dbReference type="PROSITE" id="PS00463">
    <property type="entry name" value="ZN2_CY6_FUNGAL_1"/>
    <property type="match status" value="1"/>
</dbReference>
<comment type="subcellular location">
    <subcellularLocation>
        <location evidence="1">Nucleus</location>
    </subcellularLocation>
</comment>
<dbReference type="InterPro" id="IPR036864">
    <property type="entry name" value="Zn2-C6_fun-type_DNA-bd_sf"/>
</dbReference>
<dbReference type="AlphaFoldDB" id="A0AA39GM26"/>
<protein>
    <recommendedName>
        <fullName evidence="3">Zn(2)-C6 fungal-type domain-containing protein</fullName>
    </recommendedName>
</protein>
<accession>A0AA39GM26</accession>
<feature type="domain" description="Zn(2)-C6 fungal-type" evidence="3">
    <location>
        <begin position="12"/>
        <end position="42"/>
    </location>
</feature>
<name>A0AA39GM26_SARSR</name>
<reference evidence="4" key="1">
    <citation type="submission" date="2022-10" db="EMBL/GenBank/DDBJ databases">
        <title>Determination and structural analysis of whole genome sequence of Sarocladium strictum F4-1.</title>
        <authorList>
            <person name="Hu L."/>
            <person name="Jiang Y."/>
        </authorList>
    </citation>
    <scope>NUCLEOTIDE SEQUENCE</scope>
    <source>
        <strain evidence="4">F4-1</strain>
    </source>
</reference>
<dbReference type="GO" id="GO:0005634">
    <property type="term" value="C:nucleus"/>
    <property type="evidence" value="ECO:0007669"/>
    <property type="project" value="UniProtKB-SubCell"/>
</dbReference>
<evidence type="ECO:0000259" key="3">
    <source>
        <dbReference type="PROSITE" id="PS50048"/>
    </source>
</evidence>
<dbReference type="GO" id="GO:0008270">
    <property type="term" value="F:zinc ion binding"/>
    <property type="evidence" value="ECO:0007669"/>
    <property type="project" value="InterPro"/>
</dbReference>
<dbReference type="Gene3D" id="4.10.240.10">
    <property type="entry name" value="Zn(2)-C6 fungal-type DNA-binding domain"/>
    <property type="match status" value="1"/>
</dbReference>
<keyword evidence="2" id="KW-0539">Nucleus</keyword>
<evidence type="ECO:0000256" key="2">
    <source>
        <dbReference type="ARBA" id="ARBA00023242"/>
    </source>
</evidence>
<organism evidence="4 5">
    <name type="scientific">Sarocladium strictum</name>
    <name type="common">Black bundle disease fungus</name>
    <name type="synonym">Acremonium strictum</name>
    <dbReference type="NCBI Taxonomy" id="5046"/>
    <lineage>
        <taxon>Eukaryota</taxon>
        <taxon>Fungi</taxon>
        <taxon>Dikarya</taxon>
        <taxon>Ascomycota</taxon>
        <taxon>Pezizomycotina</taxon>
        <taxon>Sordariomycetes</taxon>
        <taxon>Hypocreomycetidae</taxon>
        <taxon>Hypocreales</taxon>
        <taxon>Sarocladiaceae</taxon>
        <taxon>Sarocladium</taxon>
    </lineage>
</organism>
<dbReference type="PANTHER" id="PTHR37534">
    <property type="entry name" value="TRANSCRIPTIONAL ACTIVATOR PROTEIN UGA3"/>
    <property type="match status" value="1"/>
</dbReference>
<dbReference type="EMBL" id="JAPDFR010000002">
    <property type="protein sequence ID" value="KAK0389113.1"/>
    <property type="molecule type" value="Genomic_DNA"/>
</dbReference>
<dbReference type="Pfam" id="PF11951">
    <property type="entry name" value="Fungal_trans_2"/>
    <property type="match status" value="1"/>
</dbReference>
<evidence type="ECO:0000256" key="1">
    <source>
        <dbReference type="ARBA" id="ARBA00004123"/>
    </source>
</evidence>
<evidence type="ECO:0000313" key="5">
    <source>
        <dbReference type="Proteomes" id="UP001175261"/>
    </source>
</evidence>
<dbReference type="Proteomes" id="UP001175261">
    <property type="component" value="Unassembled WGS sequence"/>
</dbReference>
<keyword evidence="5" id="KW-1185">Reference proteome</keyword>
<dbReference type="PRINTS" id="PR00755">
    <property type="entry name" value="AFLATOXINBRP"/>
</dbReference>
<sequence length="502" mass="56660">MTGRRATRSKNGCSTCRIRKVKCDEVRPLCARCRTSGMSCEWVLSATRPRPKPANSRCPLSSRSSNALVLHKQRILLPRDVFGFSTSQQLANSLHLSDMDREYLAYFPQSSVVRWVGKPWKWVFLRHLYSDFASQSSMVMRMILAVSASELENRRSTDPSLSVTTSIRGNPRAGVAHYGAALRELSGILARCREERKLLSKSMIDEIVTALFFMVTYENLFCSGQNGLAAHLSGVHAFLNACGVFDDPTIELGSNFSHVTKNILLYIMYIGTNFISLGGERQRQSWLTAKDNTIFVNLLDNLYQDTRDTNSLVFQEEYPPEALLDDIAVFQPLEFIHECVKFRYLLLPRIRGVAVQDGDQDIAQLSRTLAQLGKRYNNLVRISAAENPPGRPRELQTIYYSASEYHALQIMLHRLGCANVDKLRPKCGKTCRVLQELVAKLLSVLRKLRAIDPRTLARVCWPLAVAAEVVEDPVELSWVQQTVETSRQLTGSSAVFEFLDTE</sequence>
<proteinExistence type="predicted"/>
<dbReference type="PANTHER" id="PTHR37534:SF46">
    <property type="entry name" value="ZN(II)2CYS6 TRANSCRIPTION FACTOR (EUROFUNG)"/>
    <property type="match status" value="1"/>
</dbReference>
<dbReference type="SMART" id="SM00066">
    <property type="entry name" value="GAL4"/>
    <property type="match status" value="1"/>
</dbReference>
<dbReference type="CDD" id="cd00067">
    <property type="entry name" value="GAL4"/>
    <property type="match status" value="1"/>
</dbReference>
<comment type="caution">
    <text evidence="4">The sequence shown here is derived from an EMBL/GenBank/DDBJ whole genome shotgun (WGS) entry which is preliminary data.</text>
</comment>
<gene>
    <name evidence="4" type="ORF">NLU13_2688</name>
</gene>
<dbReference type="SUPFAM" id="SSF57701">
    <property type="entry name" value="Zn2/Cys6 DNA-binding domain"/>
    <property type="match status" value="1"/>
</dbReference>
<dbReference type="GO" id="GO:0000981">
    <property type="term" value="F:DNA-binding transcription factor activity, RNA polymerase II-specific"/>
    <property type="evidence" value="ECO:0007669"/>
    <property type="project" value="InterPro"/>
</dbReference>
<evidence type="ECO:0000313" key="4">
    <source>
        <dbReference type="EMBL" id="KAK0389113.1"/>
    </source>
</evidence>
<dbReference type="InterPro" id="IPR001138">
    <property type="entry name" value="Zn2Cys6_DnaBD"/>
</dbReference>
<dbReference type="InterPro" id="IPR021858">
    <property type="entry name" value="Fun_TF"/>
</dbReference>
<dbReference type="Pfam" id="PF00172">
    <property type="entry name" value="Zn_clus"/>
    <property type="match status" value="1"/>
</dbReference>
<dbReference type="PROSITE" id="PS50048">
    <property type="entry name" value="ZN2_CY6_FUNGAL_2"/>
    <property type="match status" value="1"/>
</dbReference>